<proteinExistence type="predicted"/>
<evidence type="ECO:0000256" key="3">
    <source>
        <dbReference type="ARBA" id="ARBA00022989"/>
    </source>
</evidence>
<evidence type="ECO:0008006" key="8">
    <source>
        <dbReference type="Google" id="ProtNLM"/>
    </source>
</evidence>
<evidence type="ECO:0000256" key="1">
    <source>
        <dbReference type="ARBA" id="ARBA00004141"/>
    </source>
</evidence>
<comment type="subcellular location">
    <subcellularLocation>
        <location evidence="1">Membrane</location>
        <topology evidence="1">Multi-pass membrane protein</topology>
    </subcellularLocation>
</comment>
<evidence type="ECO:0000256" key="5">
    <source>
        <dbReference type="SAM" id="Phobius"/>
    </source>
</evidence>
<evidence type="ECO:0000256" key="4">
    <source>
        <dbReference type="ARBA" id="ARBA00023136"/>
    </source>
</evidence>
<accession>A0A1F6Y361</accession>
<organism evidence="6 7">
    <name type="scientific">Candidatus Nomurabacteria bacterium RIFCSPLOWO2_12_FULL_44_11</name>
    <dbReference type="NCBI Taxonomy" id="1801796"/>
    <lineage>
        <taxon>Bacteria</taxon>
        <taxon>Candidatus Nomuraibacteriota</taxon>
    </lineage>
</organism>
<reference evidence="6 7" key="1">
    <citation type="journal article" date="2016" name="Nat. Commun.">
        <title>Thousands of microbial genomes shed light on interconnected biogeochemical processes in an aquifer system.</title>
        <authorList>
            <person name="Anantharaman K."/>
            <person name="Brown C.T."/>
            <person name="Hug L.A."/>
            <person name="Sharon I."/>
            <person name="Castelle C.J."/>
            <person name="Probst A.J."/>
            <person name="Thomas B.C."/>
            <person name="Singh A."/>
            <person name="Wilkins M.J."/>
            <person name="Karaoz U."/>
            <person name="Brodie E.L."/>
            <person name="Williams K.H."/>
            <person name="Hubbard S.S."/>
            <person name="Banfield J.F."/>
        </authorList>
    </citation>
    <scope>NUCLEOTIDE SEQUENCE [LARGE SCALE GENOMIC DNA]</scope>
</reference>
<dbReference type="InterPro" id="IPR019109">
    <property type="entry name" value="MamF_MmsF"/>
</dbReference>
<evidence type="ECO:0000256" key="2">
    <source>
        <dbReference type="ARBA" id="ARBA00022692"/>
    </source>
</evidence>
<dbReference type="AlphaFoldDB" id="A0A1F6Y361"/>
<keyword evidence="3 5" id="KW-1133">Transmembrane helix</keyword>
<name>A0A1F6Y361_9BACT</name>
<feature type="transmembrane region" description="Helical" evidence="5">
    <location>
        <begin position="12"/>
        <end position="28"/>
    </location>
</feature>
<dbReference type="EMBL" id="MFVU01000035">
    <property type="protein sequence ID" value="OGJ00782.1"/>
    <property type="molecule type" value="Genomic_DNA"/>
</dbReference>
<feature type="transmembrane region" description="Helical" evidence="5">
    <location>
        <begin position="67"/>
        <end position="84"/>
    </location>
</feature>
<feature type="transmembrane region" description="Helical" evidence="5">
    <location>
        <begin position="40"/>
        <end position="61"/>
    </location>
</feature>
<sequence>MNTKGDNKIFGILSYLGPLVLISLLTKKDDPAVKFHVKQGLVLFCIEIILSILMAGMMLPLWELYSLIRLALLVLSIIGIINVVQGREKSLPVVGGLARYFTF</sequence>
<dbReference type="Proteomes" id="UP000178645">
    <property type="component" value="Unassembled WGS sequence"/>
</dbReference>
<gene>
    <name evidence="6" type="ORF">A3G53_03545</name>
</gene>
<evidence type="ECO:0000313" key="7">
    <source>
        <dbReference type="Proteomes" id="UP000178645"/>
    </source>
</evidence>
<comment type="caution">
    <text evidence="6">The sequence shown here is derived from an EMBL/GenBank/DDBJ whole genome shotgun (WGS) entry which is preliminary data.</text>
</comment>
<keyword evidence="4 5" id="KW-0472">Membrane</keyword>
<evidence type="ECO:0000313" key="6">
    <source>
        <dbReference type="EMBL" id="OGJ00782.1"/>
    </source>
</evidence>
<dbReference type="Pfam" id="PF09685">
    <property type="entry name" value="MamF_MmsF"/>
    <property type="match status" value="1"/>
</dbReference>
<keyword evidence="2 5" id="KW-0812">Transmembrane</keyword>
<protein>
    <recommendedName>
        <fullName evidence="8">DUF4870 domain-containing protein</fullName>
    </recommendedName>
</protein>